<dbReference type="EMBL" id="CP136898">
    <property type="protein sequence ID" value="WOL19833.1"/>
    <property type="molecule type" value="Genomic_DNA"/>
</dbReference>
<feature type="compositionally biased region" description="Polar residues" evidence="2">
    <location>
        <begin position="119"/>
        <end position="130"/>
    </location>
</feature>
<keyword evidence="4" id="KW-1185">Reference proteome</keyword>
<dbReference type="PANTHER" id="PTHR33565">
    <property type="entry name" value="DORMANCY-ASSOCIATED PROTEIN 1"/>
    <property type="match status" value="1"/>
</dbReference>
<sequence length="137" mass="14456">MGLLHQLWDDTVAGPPPLGKLRKYNSFSPSTTSAAATSGAPWVTRSITIIRTPSSSPSSSVASSPRSPSSPASAPDSPLAPPGPWGDWRRLRNKPAQVAEGTETAAPRAPTVYDWFVPQTPNLDAGNPNSHVLPHIK</sequence>
<proteinExistence type="inferred from homology"/>
<gene>
    <name evidence="3" type="ORF">Cni_G28635</name>
</gene>
<dbReference type="AlphaFoldDB" id="A0AAQ3L325"/>
<dbReference type="Proteomes" id="UP001327560">
    <property type="component" value="Chromosome 9"/>
</dbReference>
<reference evidence="3 4" key="1">
    <citation type="submission" date="2023-10" db="EMBL/GenBank/DDBJ databases">
        <title>Chromosome-scale genome assembly provides insights into flower coloration mechanisms of Canna indica.</title>
        <authorList>
            <person name="Li C."/>
        </authorList>
    </citation>
    <scope>NUCLEOTIDE SEQUENCE [LARGE SCALE GENOMIC DNA]</scope>
    <source>
        <tissue evidence="3">Flower</tissue>
    </source>
</reference>
<dbReference type="PANTHER" id="PTHR33565:SF33">
    <property type="entry name" value="OS08G0453200 PROTEIN"/>
    <property type="match status" value="1"/>
</dbReference>
<feature type="region of interest" description="Disordered" evidence="2">
    <location>
        <begin position="48"/>
        <end position="137"/>
    </location>
</feature>
<feature type="compositionally biased region" description="Low complexity" evidence="2">
    <location>
        <begin position="53"/>
        <end position="77"/>
    </location>
</feature>
<accession>A0AAQ3L325</accession>
<protein>
    <submittedName>
        <fullName evidence="3">Dormancy-associated protein</fullName>
    </submittedName>
</protein>
<evidence type="ECO:0000313" key="3">
    <source>
        <dbReference type="EMBL" id="WOL19833.1"/>
    </source>
</evidence>
<name>A0AAQ3L325_9LILI</name>
<comment type="similarity">
    <text evidence="1">Belongs to the DRM1/ARP family.</text>
</comment>
<evidence type="ECO:0000313" key="4">
    <source>
        <dbReference type="Proteomes" id="UP001327560"/>
    </source>
</evidence>
<evidence type="ECO:0000256" key="1">
    <source>
        <dbReference type="ARBA" id="ARBA00010502"/>
    </source>
</evidence>
<dbReference type="InterPro" id="IPR008406">
    <property type="entry name" value="DRM/ARP"/>
</dbReference>
<organism evidence="3 4">
    <name type="scientific">Canna indica</name>
    <name type="common">Indian-shot</name>
    <dbReference type="NCBI Taxonomy" id="4628"/>
    <lineage>
        <taxon>Eukaryota</taxon>
        <taxon>Viridiplantae</taxon>
        <taxon>Streptophyta</taxon>
        <taxon>Embryophyta</taxon>
        <taxon>Tracheophyta</taxon>
        <taxon>Spermatophyta</taxon>
        <taxon>Magnoliopsida</taxon>
        <taxon>Liliopsida</taxon>
        <taxon>Zingiberales</taxon>
        <taxon>Cannaceae</taxon>
        <taxon>Canna</taxon>
    </lineage>
</organism>
<evidence type="ECO:0000256" key="2">
    <source>
        <dbReference type="SAM" id="MobiDB-lite"/>
    </source>
</evidence>